<proteinExistence type="predicted"/>
<feature type="transmembrane region" description="Helical" evidence="1">
    <location>
        <begin position="21"/>
        <end position="38"/>
    </location>
</feature>
<dbReference type="Proteomes" id="UP001549749">
    <property type="component" value="Unassembled WGS sequence"/>
</dbReference>
<feature type="transmembrane region" description="Helical" evidence="1">
    <location>
        <begin position="50"/>
        <end position="68"/>
    </location>
</feature>
<evidence type="ECO:0000256" key="1">
    <source>
        <dbReference type="SAM" id="Phobius"/>
    </source>
</evidence>
<evidence type="ECO:0000313" key="2">
    <source>
        <dbReference type="EMBL" id="MET7001144.1"/>
    </source>
</evidence>
<protein>
    <submittedName>
        <fullName evidence="2">Uncharacterized protein</fullName>
    </submittedName>
</protein>
<keyword evidence="1" id="KW-0472">Membrane</keyword>
<accession>A0ABV2TDN5</accession>
<gene>
    <name evidence="2" type="ORF">ABR189_27430</name>
</gene>
<reference evidence="2 3" key="1">
    <citation type="submission" date="2024-06" db="EMBL/GenBank/DDBJ databases">
        <title>Chitinophaga defluvii sp. nov., isolated from municipal sewage.</title>
        <authorList>
            <person name="Zhang L."/>
        </authorList>
    </citation>
    <scope>NUCLEOTIDE SEQUENCE [LARGE SCALE GENOMIC DNA]</scope>
    <source>
        <strain evidence="2 3">H8</strain>
    </source>
</reference>
<dbReference type="RefSeq" id="WP_354663717.1">
    <property type="nucleotide sequence ID" value="NZ_JBEXAC010000003.1"/>
</dbReference>
<keyword evidence="1" id="KW-1133">Transmembrane helix</keyword>
<dbReference type="EMBL" id="JBEXAC010000003">
    <property type="protein sequence ID" value="MET7001144.1"/>
    <property type="molecule type" value="Genomic_DNA"/>
</dbReference>
<organism evidence="2 3">
    <name type="scientific">Chitinophaga defluvii</name>
    <dbReference type="NCBI Taxonomy" id="3163343"/>
    <lineage>
        <taxon>Bacteria</taxon>
        <taxon>Pseudomonadati</taxon>
        <taxon>Bacteroidota</taxon>
        <taxon>Chitinophagia</taxon>
        <taxon>Chitinophagales</taxon>
        <taxon>Chitinophagaceae</taxon>
        <taxon>Chitinophaga</taxon>
    </lineage>
</organism>
<comment type="caution">
    <text evidence="2">The sequence shown here is derived from an EMBL/GenBank/DDBJ whole genome shotgun (WGS) entry which is preliminary data.</text>
</comment>
<evidence type="ECO:0000313" key="3">
    <source>
        <dbReference type="Proteomes" id="UP001549749"/>
    </source>
</evidence>
<keyword evidence="1" id="KW-0812">Transmembrane</keyword>
<name>A0ABV2TDN5_9BACT</name>
<sequence>MEQEQSGYRRDQNKYRSLGELVRGLFFICFALFAFFAEKLGMGEFRLSPTAMNIFASVLMAYGLFRVYRGGKQLFFNKG</sequence>
<keyword evidence="3" id="KW-1185">Reference proteome</keyword>